<proteinExistence type="predicted"/>
<feature type="compositionally biased region" description="Pro residues" evidence="1">
    <location>
        <begin position="85"/>
        <end position="95"/>
    </location>
</feature>
<feature type="compositionally biased region" description="Polar residues" evidence="1">
    <location>
        <begin position="56"/>
        <end position="68"/>
    </location>
</feature>
<feature type="region of interest" description="Disordered" evidence="1">
    <location>
        <begin position="1"/>
        <end position="96"/>
    </location>
</feature>
<evidence type="ECO:0000313" key="2">
    <source>
        <dbReference type="EMBL" id="VDM26128.1"/>
    </source>
</evidence>
<feature type="compositionally biased region" description="Polar residues" evidence="1">
    <location>
        <begin position="1"/>
        <end position="15"/>
    </location>
</feature>
<evidence type="ECO:0000313" key="3">
    <source>
        <dbReference type="Proteomes" id="UP000274429"/>
    </source>
</evidence>
<dbReference type="EMBL" id="UYWX01006033">
    <property type="protein sequence ID" value="VDM26128.1"/>
    <property type="molecule type" value="Genomic_DNA"/>
</dbReference>
<protein>
    <submittedName>
        <fullName evidence="2 4">Uncharacterized protein</fullName>
    </submittedName>
</protein>
<dbReference type="Proteomes" id="UP000274429">
    <property type="component" value="Unassembled WGS sequence"/>
</dbReference>
<organism evidence="4">
    <name type="scientific">Hydatigena taeniaeformis</name>
    <name type="common">Feline tapeworm</name>
    <name type="synonym">Taenia taeniaeformis</name>
    <dbReference type="NCBI Taxonomy" id="6205"/>
    <lineage>
        <taxon>Eukaryota</taxon>
        <taxon>Metazoa</taxon>
        <taxon>Spiralia</taxon>
        <taxon>Lophotrochozoa</taxon>
        <taxon>Platyhelminthes</taxon>
        <taxon>Cestoda</taxon>
        <taxon>Eucestoda</taxon>
        <taxon>Cyclophyllidea</taxon>
        <taxon>Taeniidae</taxon>
        <taxon>Hydatigera</taxon>
    </lineage>
</organism>
<sequence length="170" mass="18806">MCRQSTAESTSTGEISSPCPLHAGLEQSPSLPHIGIGSSQQSQPLAMVNGGCRSGLNGSRPTPTPSRQQSHHQPGRWTGETPTPTATPTPTPTPAPLLMSQHPAPPWFQAYLPREVALELLMHEEVRWFCHSLLSVSVKPYFQPMHNLKDCYLYVATDINLIRFKRHYKA</sequence>
<evidence type="ECO:0000313" key="4">
    <source>
        <dbReference type="WBParaSite" id="TTAC_0000505401-mRNA-1"/>
    </source>
</evidence>
<accession>A0A0R3WWB4</accession>
<evidence type="ECO:0000256" key="1">
    <source>
        <dbReference type="SAM" id="MobiDB-lite"/>
    </source>
</evidence>
<reference evidence="4" key="1">
    <citation type="submission" date="2017-02" db="UniProtKB">
        <authorList>
            <consortium name="WormBaseParasite"/>
        </authorList>
    </citation>
    <scope>IDENTIFICATION</scope>
</reference>
<dbReference type="AlphaFoldDB" id="A0A0R3WWB4"/>
<name>A0A0R3WWB4_HYDTA</name>
<dbReference type="WBParaSite" id="TTAC_0000505401-mRNA-1">
    <property type="protein sequence ID" value="TTAC_0000505401-mRNA-1"/>
    <property type="gene ID" value="TTAC_0000505401"/>
</dbReference>
<keyword evidence="3" id="KW-1185">Reference proteome</keyword>
<gene>
    <name evidence="2" type="ORF">TTAC_LOCUS5039</name>
</gene>
<reference evidence="2 3" key="2">
    <citation type="submission" date="2018-11" db="EMBL/GenBank/DDBJ databases">
        <authorList>
            <consortium name="Pathogen Informatics"/>
        </authorList>
    </citation>
    <scope>NUCLEOTIDE SEQUENCE [LARGE SCALE GENOMIC DNA]</scope>
</reference>